<dbReference type="Proteomes" id="UP001230908">
    <property type="component" value="Unassembled WGS sequence"/>
</dbReference>
<dbReference type="EMBL" id="JAVHUY010000049">
    <property type="protein sequence ID" value="MDQ7909950.1"/>
    <property type="molecule type" value="Genomic_DNA"/>
</dbReference>
<dbReference type="RefSeq" id="WP_308717207.1">
    <property type="nucleotide sequence ID" value="NZ_JAVHUY010000049.1"/>
</dbReference>
<dbReference type="InterPro" id="IPR022435">
    <property type="entry name" value="Surface-anchored_actinobac"/>
</dbReference>
<proteinExistence type="predicted"/>
<dbReference type="NCBIfam" id="TIGR03769">
    <property type="entry name" value="P_ac_wall_RPT"/>
    <property type="match status" value="1"/>
</dbReference>
<keyword evidence="3" id="KW-1185">Reference proteome</keyword>
<dbReference type="PROSITE" id="PS51318">
    <property type="entry name" value="TAT"/>
    <property type="match status" value="1"/>
</dbReference>
<dbReference type="InterPro" id="IPR013783">
    <property type="entry name" value="Ig-like_fold"/>
</dbReference>
<feature type="domain" description="Bacterial Ig-like" evidence="1">
    <location>
        <begin position="244"/>
        <end position="329"/>
    </location>
</feature>
<reference evidence="2 3" key="1">
    <citation type="submission" date="2023-08" db="EMBL/GenBank/DDBJ databases">
        <title>Phytohabitans sansha sp. nov., isolated from marine sediment.</title>
        <authorList>
            <person name="Zhao Y."/>
            <person name="Yi K."/>
        </authorList>
    </citation>
    <scope>NUCLEOTIDE SEQUENCE [LARGE SCALE GENOMIC DNA]</scope>
    <source>
        <strain evidence="2 3">ZYX-F-186</strain>
    </source>
</reference>
<dbReference type="Gene3D" id="2.60.40.10">
    <property type="entry name" value="Immunoglobulins"/>
    <property type="match status" value="2"/>
</dbReference>
<gene>
    <name evidence="2" type="ORF">RB614_36180</name>
</gene>
<dbReference type="InterPro" id="IPR006311">
    <property type="entry name" value="TAT_signal"/>
</dbReference>
<evidence type="ECO:0000259" key="1">
    <source>
        <dbReference type="Pfam" id="PF16640"/>
    </source>
</evidence>
<organism evidence="2 3">
    <name type="scientific">Phytohabitans maris</name>
    <dbReference type="NCBI Taxonomy" id="3071409"/>
    <lineage>
        <taxon>Bacteria</taxon>
        <taxon>Bacillati</taxon>
        <taxon>Actinomycetota</taxon>
        <taxon>Actinomycetes</taxon>
        <taxon>Micromonosporales</taxon>
        <taxon>Micromonosporaceae</taxon>
    </lineage>
</organism>
<dbReference type="NCBIfam" id="NF038134">
    <property type="entry name" value="choice_anch_M"/>
    <property type="match status" value="1"/>
</dbReference>
<dbReference type="Pfam" id="PF16640">
    <property type="entry name" value="Big_3_5"/>
    <property type="match status" value="2"/>
</dbReference>
<evidence type="ECO:0000313" key="2">
    <source>
        <dbReference type="EMBL" id="MDQ7909950.1"/>
    </source>
</evidence>
<comment type="caution">
    <text evidence="2">The sequence shown here is derived from an EMBL/GenBank/DDBJ whole genome shotgun (WGS) entry which is preliminary data.</text>
</comment>
<sequence length="1020" mass="106328">MPAQLGIVASRRRLVFFLVAALLGALAAFTVVPTGPAAAADGPAPPPRSLSVIADVHTDAIATFWDDGQLTLATKADIPQPQTRYEADDVWFHVDDDSRIESFPAGYDFVAPAGSTVWLAPEVQQSSQIWPGFSTESVPAGTLDGDDTTLTLVGVDGPGEVELWQSGSFGAYTRLWSSDEAGYSSFTRERVHMHANWAFTAAGTYHLTVRADAAVGGAAVSDTAVYTFVVGGLPADVDTTTGLEASDTSLVAGDAVTLTAGVSPAGVAGFVEFRDGTHVLGHTAVDAGRAEMAVPGLAVGAHDVTAVFVPAVENLANTSTSAPVTITVTDGSGVPFGIAGVERSYEVGDVLRARVAGHTLAEGESYQWSIRPVGTDTAYLFTGTGGEAAQGRVEQLLDARHDGYEIQARLRQGSTVVSETPWVALSVADAVEPVSTTFPAGPHYLGDELVFPIQGGALAEGDTVTLVYRFSSPWFDVRNSSRVGDTIVARPPYAIAEAQFAVQVVRDGVVLAQSDPVAGSVSAREVLVQGVQGVYRVGQTLSATTTVYPPSAELTYRWSVQNADNSRTTLKEGTTPDALTLELPMTMELHDRRLYFHAVAFYAASGGTPSEIWAGSWSTILKVSDSDPSQQLLFFENLSDHYHQGNQIDLNLVADPPLADSDTIAWQWQWPGTEWAPLPGAAGLSHTLTAEQALDGVQVRATLTFSDSGDTLVADPVTIHVDDHGAAARQQPAVGGATAYTEGDTVTLTRQLPENGPTVLTDHRWEKKAAGTEDWSVVDGATGTQLTFPAALADDGAQYRVSILKPGGGVAYGPSPAVELQVEQGSGEPADPVATTVTAGAVTQVYGKKAALTVAVSPGATGSVELTLPGTSRKLTGTLVDGQATITLPAKLLKPGKRTLSISYPGVAGEYQPSTGTAVVTVVKATPKVKVTADPAKVQPGQTATFTVTVNAAGVTPTGVVTVTVAGKTKAAVLNQHGQATVRITLPPRTPIGAKAVTVSYLGDRYVAKGETATTIRVVR</sequence>
<feature type="domain" description="Bacterial Ig-like" evidence="1">
    <location>
        <begin position="931"/>
        <end position="1018"/>
    </location>
</feature>
<dbReference type="InterPro" id="IPR032109">
    <property type="entry name" value="Big_3_5"/>
</dbReference>
<evidence type="ECO:0000313" key="3">
    <source>
        <dbReference type="Proteomes" id="UP001230908"/>
    </source>
</evidence>
<name>A0ABU0ZUU7_9ACTN</name>
<protein>
    <submittedName>
        <fullName evidence="2">Choice-of-anchor M domain-containing protein</fullName>
    </submittedName>
</protein>
<accession>A0ABU0ZUU7</accession>